<dbReference type="InterPro" id="IPR002481">
    <property type="entry name" value="FUR"/>
</dbReference>
<evidence type="ECO:0000256" key="4">
    <source>
        <dbReference type="ARBA" id="ARBA00022490"/>
    </source>
</evidence>
<evidence type="ECO:0000256" key="6">
    <source>
        <dbReference type="ARBA" id="ARBA00022723"/>
    </source>
</evidence>
<dbReference type="GO" id="GO:0008270">
    <property type="term" value="F:zinc ion binding"/>
    <property type="evidence" value="ECO:0007669"/>
    <property type="project" value="TreeGrafter"/>
</dbReference>
<dbReference type="GO" id="GO:0045892">
    <property type="term" value="P:negative regulation of DNA-templated transcription"/>
    <property type="evidence" value="ECO:0007669"/>
    <property type="project" value="TreeGrafter"/>
</dbReference>
<keyword evidence="5" id="KW-0678">Repressor</keyword>
<accession>A0A644T0Z0</accession>
<dbReference type="InterPro" id="IPR043135">
    <property type="entry name" value="Fur_C"/>
</dbReference>
<dbReference type="InterPro" id="IPR036390">
    <property type="entry name" value="WH_DNA-bd_sf"/>
</dbReference>
<dbReference type="PANTHER" id="PTHR33202:SF2">
    <property type="entry name" value="FERRIC UPTAKE REGULATION PROTEIN"/>
    <property type="match status" value="1"/>
</dbReference>
<keyword evidence="9" id="KW-0238">DNA-binding</keyword>
<evidence type="ECO:0000256" key="8">
    <source>
        <dbReference type="ARBA" id="ARBA00023015"/>
    </source>
</evidence>
<protein>
    <submittedName>
        <fullName evidence="11">Ferric uptake regulation protein</fullName>
    </submittedName>
</protein>
<dbReference type="Pfam" id="PF01475">
    <property type="entry name" value="FUR"/>
    <property type="match status" value="1"/>
</dbReference>
<dbReference type="GO" id="GO:0000976">
    <property type="term" value="F:transcription cis-regulatory region binding"/>
    <property type="evidence" value="ECO:0007669"/>
    <property type="project" value="TreeGrafter"/>
</dbReference>
<comment type="similarity">
    <text evidence="2">Belongs to the Fur family.</text>
</comment>
<keyword evidence="10" id="KW-0804">Transcription</keyword>
<comment type="subcellular location">
    <subcellularLocation>
        <location evidence="1">Cytoplasm</location>
    </subcellularLocation>
</comment>
<comment type="caution">
    <text evidence="11">The sequence shown here is derived from an EMBL/GenBank/DDBJ whole genome shotgun (WGS) entry which is preliminary data.</text>
</comment>
<evidence type="ECO:0000256" key="2">
    <source>
        <dbReference type="ARBA" id="ARBA00007957"/>
    </source>
</evidence>
<evidence type="ECO:0000256" key="7">
    <source>
        <dbReference type="ARBA" id="ARBA00022833"/>
    </source>
</evidence>
<dbReference type="CDD" id="cd07153">
    <property type="entry name" value="Fur_like"/>
    <property type="match status" value="1"/>
</dbReference>
<dbReference type="SUPFAM" id="SSF46785">
    <property type="entry name" value="Winged helix' DNA-binding domain"/>
    <property type="match status" value="1"/>
</dbReference>
<name>A0A644T0Z0_9ZZZZ</name>
<organism evidence="11">
    <name type="scientific">bioreactor metagenome</name>
    <dbReference type="NCBI Taxonomy" id="1076179"/>
    <lineage>
        <taxon>unclassified sequences</taxon>
        <taxon>metagenomes</taxon>
        <taxon>ecological metagenomes</taxon>
    </lineage>
</organism>
<dbReference type="EMBL" id="VSSQ01000010">
    <property type="protein sequence ID" value="MPL59832.1"/>
    <property type="molecule type" value="Genomic_DNA"/>
</dbReference>
<keyword evidence="6" id="KW-0479">Metal-binding</keyword>
<keyword evidence="8" id="KW-0805">Transcription regulation</keyword>
<keyword evidence="4" id="KW-0963">Cytoplasm</keyword>
<dbReference type="AlphaFoldDB" id="A0A644T0Z0"/>
<evidence type="ECO:0000256" key="3">
    <source>
        <dbReference type="ARBA" id="ARBA00011738"/>
    </source>
</evidence>
<keyword evidence="7" id="KW-0862">Zinc</keyword>
<dbReference type="GO" id="GO:0003700">
    <property type="term" value="F:DNA-binding transcription factor activity"/>
    <property type="evidence" value="ECO:0007669"/>
    <property type="project" value="InterPro"/>
</dbReference>
<comment type="subunit">
    <text evidence="3">Homodimer.</text>
</comment>
<dbReference type="Gene3D" id="1.10.10.10">
    <property type="entry name" value="Winged helix-like DNA-binding domain superfamily/Winged helix DNA-binding domain"/>
    <property type="match status" value="1"/>
</dbReference>
<dbReference type="GO" id="GO:0005829">
    <property type="term" value="C:cytosol"/>
    <property type="evidence" value="ECO:0007669"/>
    <property type="project" value="TreeGrafter"/>
</dbReference>
<gene>
    <name evidence="11" type="primary">fur_3</name>
    <name evidence="11" type="ORF">SDC9_05388</name>
</gene>
<dbReference type="PANTHER" id="PTHR33202">
    <property type="entry name" value="ZINC UPTAKE REGULATION PROTEIN"/>
    <property type="match status" value="1"/>
</dbReference>
<evidence type="ECO:0000256" key="5">
    <source>
        <dbReference type="ARBA" id="ARBA00022491"/>
    </source>
</evidence>
<evidence type="ECO:0000256" key="1">
    <source>
        <dbReference type="ARBA" id="ARBA00004496"/>
    </source>
</evidence>
<evidence type="ECO:0000256" key="10">
    <source>
        <dbReference type="ARBA" id="ARBA00023163"/>
    </source>
</evidence>
<sequence length="149" mass="16881">MKEEQRLFEIYLRNKGLKMTSARETVLQAFLRSEGHLSAEDLLAAAKRIDPGLGQATVFRTLKLLADAGLAQDACKDEGPRRYEHVYKHSHHDHLVCVGCGRLIEFCHPQIEKAQNEIFKEFGFRATGHRLELRGLCADCAKTFDLGKE</sequence>
<dbReference type="Gene3D" id="3.30.1490.190">
    <property type="match status" value="1"/>
</dbReference>
<dbReference type="InterPro" id="IPR036388">
    <property type="entry name" value="WH-like_DNA-bd_sf"/>
</dbReference>
<evidence type="ECO:0000313" key="11">
    <source>
        <dbReference type="EMBL" id="MPL59832.1"/>
    </source>
</evidence>
<evidence type="ECO:0000256" key="9">
    <source>
        <dbReference type="ARBA" id="ARBA00023125"/>
    </source>
</evidence>
<proteinExistence type="inferred from homology"/>
<reference evidence="11" key="1">
    <citation type="submission" date="2019-08" db="EMBL/GenBank/DDBJ databases">
        <authorList>
            <person name="Kucharzyk K."/>
            <person name="Murdoch R.W."/>
            <person name="Higgins S."/>
            <person name="Loffler F."/>
        </authorList>
    </citation>
    <scope>NUCLEOTIDE SEQUENCE</scope>
</reference>
<dbReference type="GO" id="GO:1900705">
    <property type="term" value="P:negative regulation of siderophore biosynthetic process"/>
    <property type="evidence" value="ECO:0007669"/>
    <property type="project" value="TreeGrafter"/>
</dbReference>